<accession>A0A835J5M8</accession>
<proteinExistence type="predicted"/>
<protein>
    <submittedName>
        <fullName evidence="1">Uncharacterized protein</fullName>
    </submittedName>
</protein>
<name>A0A835J5M8_9ROSI</name>
<comment type="caution">
    <text evidence="1">The sequence shown here is derived from an EMBL/GenBank/DDBJ whole genome shotgun (WGS) entry which is preliminary data.</text>
</comment>
<evidence type="ECO:0000313" key="2">
    <source>
        <dbReference type="Proteomes" id="UP000657918"/>
    </source>
</evidence>
<dbReference type="EMBL" id="JADGMS010000019">
    <property type="protein sequence ID" value="KAF9661300.1"/>
    <property type="molecule type" value="Genomic_DNA"/>
</dbReference>
<sequence>MEEKTYKSELLEPSYVYQRCRGQELNSQEGFKNVNGGYLYMEEHYDVIDKTYIGYGIFIHLQWNLKVGGENFRGKSREDQLTQRKNMEEFYVVKTRLHLLHLRPSPLSLLPQAIILSLIHHLSWVSTSTVPPLSDAALPSKSSSLQVFHVRIKLLVYRVLPVPGIMHIILPEVVIILEFLGEKYCVRDFHVWDEGILGLINHFCESMFQLGHNYLRDTLVYHIIIGYRSKEVKGNYQVVHLEAKL</sequence>
<gene>
    <name evidence="1" type="ORF">SADUNF_Sadunf19G0053800</name>
</gene>
<keyword evidence="2" id="KW-1185">Reference proteome</keyword>
<dbReference type="AlphaFoldDB" id="A0A835J5M8"/>
<organism evidence="1 2">
    <name type="scientific">Salix dunnii</name>
    <dbReference type="NCBI Taxonomy" id="1413687"/>
    <lineage>
        <taxon>Eukaryota</taxon>
        <taxon>Viridiplantae</taxon>
        <taxon>Streptophyta</taxon>
        <taxon>Embryophyta</taxon>
        <taxon>Tracheophyta</taxon>
        <taxon>Spermatophyta</taxon>
        <taxon>Magnoliopsida</taxon>
        <taxon>eudicotyledons</taxon>
        <taxon>Gunneridae</taxon>
        <taxon>Pentapetalae</taxon>
        <taxon>rosids</taxon>
        <taxon>fabids</taxon>
        <taxon>Malpighiales</taxon>
        <taxon>Salicaceae</taxon>
        <taxon>Saliceae</taxon>
        <taxon>Salix</taxon>
    </lineage>
</organism>
<evidence type="ECO:0000313" key="1">
    <source>
        <dbReference type="EMBL" id="KAF9661300.1"/>
    </source>
</evidence>
<reference evidence="1 2" key="1">
    <citation type="submission" date="2020-10" db="EMBL/GenBank/DDBJ databases">
        <title>Plant Genome Project.</title>
        <authorList>
            <person name="Zhang R.-G."/>
        </authorList>
    </citation>
    <scope>NUCLEOTIDE SEQUENCE [LARGE SCALE GENOMIC DNA]</scope>
    <source>
        <strain evidence="1">FAFU-HL-1</strain>
        <tissue evidence="1">Leaf</tissue>
    </source>
</reference>
<dbReference type="Proteomes" id="UP000657918">
    <property type="component" value="Unassembled WGS sequence"/>
</dbReference>